<evidence type="ECO:0000259" key="8">
    <source>
        <dbReference type="PROSITE" id="PS50928"/>
    </source>
</evidence>
<dbReference type="InterPro" id="IPR000515">
    <property type="entry name" value="MetI-like"/>
</dbReference>
<evidence type="ECO:0000256" key="3">
    <source>
        <dbReference type="ARBA" id="ARBA00022475"/>
    </source>
</evidence>
<dbReference type="SUPFAM" id="SSF161098">
    <property type="entry name" value="MetI-like"/>
    <property type="match status" value="1"/>
</dbReference>
<feature type="transmembrane region" description="Helical" evidence="7">
    <location>
        <begin position="107"/>
        <end position="127"/>
    </location>
</feature>
<feature type="transmembrane region" description="Helical" evidence="7">
    <location>
        <begin position="12"/>
        <end position="35"/>
    </location>
</feature>
<dbReference type="PANTHER" id="PTHR32243:SF52">
    <property type="entry name" value="ABC TRANSPORTER PERMEASE PROTEIN"/>
    <property type="match status" value="1"/>
</dbReference>
<evidence type="ECO:0000313" key="10">
    <source>
        <dbReference type="Proteomes" id="UP000644548"/>
    </source>
</evidence>
<evidence type="ECO:0000256" key="5">
    <source>
        <dbReference type="ARBA" id="ARBA00022989"/>
    </source>
</evidence>
<proteinExistence type="inferred from homology"/>
<evidence type="ECO:0000256" key="1">
    <source>
        <dbReference type="ARBA" id="ARBA00004651"/>
    </source>
</evidence>
<evidence type="ECO:0000313" key="9">
    <source>
        <dbReference type="EMBL" id="GGR89641.1"/>
    </source>
</evidence>
<protein>
    <submittedName>
        <fullName evidence="9">Mannitol ABC transporter permease</fullName>
    </submittedName>
</protein>
<keyword evidence="6 7" id="KW-0472">Membrane</keyword>
<evidence type="ECO:0000256" key="7">
    <source>
        <dbReference type="RuleBase" id="RU363032"/>
    </source>
</evidence>
<dbReference type="CDD" id="cd06261">
    <property type="entry name" value="TM_PBP2"/>
    <property type="match status" value="1"/>
</dbReference>
<feature type="transmembrane region" description="Helical" evidence="7">
    <location>
        <begin position="72"/>
        <end position="95"/>
    </location>
</feature>
<organism evidence="9 10">
    <name type="scientific">Deinococcus sedimenti</name>
    <dbReference type="NCBI Taxonomy" id="1867090"/>
    <lineage>
        <taxon>Bacteria</taxon>
        <taxon>Thermotogati</taxon>
        <taxon>Deinococcota</taxon>
        <taxon>Deinococci</taxon>
        <taxon>Deinococcales</taxon>
        <taxon>Deinococcaceae</taxon>
        <taxon>Deinococcus</taxon>
    </lineage>
</organism>
<sequence length="272" mass="29741">MKAQIRLRNALLTLVTYLIAAAFLFPLVWMFMAAFKTEAQAFATPPVFIFTPTLENFEKAMGTYFPALRNSLAAAVGSTILAFILGLPAAFALAVYPTRRAQGVLTWMLSTKFMPAVGVIVPLFLIYRNLDLLDTLPGLILMYTTMNLPLVVWMMHSYMTEIPYAIYEAAKVDGATVAQEFFGIALPLSTPGMAATALLCLIFAWNEVFFALNLTSANAAPLSVFIGEFKTSQGLFWAQLSAAATLVVLPVLIFGWVAQRQLVRGLSFGAVK</sequence>
<comment type="caution">
    <text evidence="9">The sequence shown here is derived from an EMBL/GenBank/DDBJ whole genome shotgun (WGS) entry which is preliminary data.</text>
</comment>
<dbReference type="Proteomes" id="UP000644548">
    <property type="component" value="Unassembled WGS sequence"/>
</dbReference>
<feature type="transmembrane region" description="Helical" evidence="7">
    <location>
        <begin position="181"/>
        <end position="205"/>
    </location>
</feature>
<name>A0ABQ2S1R8_9DEIO</name>
<dbReference type="Pfam" id="PF00528">
    <property type="entry name" value="BPD_transp_1"/>
    <property type="match status" value="1"/>
</dbReference>
<comment type="similarity">
    <text evidence="7">Belongs to the binding-protein-dependent transport system permease family.</text>
</comment>
<dbReference type="RefSeq" id="WP_189072610.1">
    <property type="nucleotide sequence ID" value="NZ_BMQN01000002.1"/>
</dbReference>
<evidence type="ECO:0000256" key="6">
    <source>
        <dbReference type="ARBA" id="ARBA00023136"/>
    </source>
</evidence>
<dbReference type="InterPro" id="IPR050901">
    <property type="entry name" value="BP-dep_ABC_trans_perm"/>
</dbReference>
<comment type="subcellular location">
    <subcellularLocation>
        <location evidence="1 7">Cell membrane</location>
        <topology evidence="1 7">Multi-pass membrane protein</topology>
    </subcellularLocation>
</comment>
<dbReference type="PANTHER" id="PTHR32243">
    <property type="entry name" value="MALTOSE TRANSPORT SYSTEM PERMEASE-RELATED"/>
    <property type="match status" value="1"/>
</dbReference>
<evidence type="ECO:0000256" key="2">
    <source>
        <dbReference type="ARBA" id="ARBA00022448"/>
    </source>
</evidence>
<dbReference type="InterPro" id="IPR035906">
    <property type="entry name" value="MetI-like_sf"/>
</dbReference>
<dbReference type="PROSITE" id="PS50928">
    <property type="entry name" value="ABC_TM1"/>
    <property type="match status" value="1"/>
</dbReference>
<feature type="transmembrane region" description="Helical" evidence="7">
    <location>
        <begin position="236"/>
        <end position="258"/>
    </location>
</feature>
<keyword evidence="2 7" id="KW-0813">Transport</keyword>
<keyword evidence="5 7" id="KW-1133">Transmembrane helix</keyword>
<keyword evidence="10" id="KW-1185">Reference proteome</keyword>
<feature type="transmembrane region" description="Helical" evidence="7">
    <location>
        <begin position="139"/>
        <end position="160"/>
    </location>
</feature>
<keyword evidence="3" id="KW-1003">Cell membrane</keyword>
<feature type="domain" description="ABC transmembrane type-1" evidence="8">
    <location>
        <begin position="68"/>
        <end position="258"/>
    </location>
</feature>
<dbReference type="Gene3D" id="1.10.3720.10">
    <property type="entry name" value="MetI-like"/>
    <property type="match status" value="1"/>
</dbReference>
<dbReference type="EMBL" id="BMQN01000002">
    <property type="protein sequence ID" value="GGR89641.1"/>
    <property type="molecule type" value="Genomic_DNA"/>
</dbReference>
<gene>
    <name evidence="9" type="ORF">GCM10008960_15870</name>
</gene>
<accession>A0ABQ2S1R8</accession>
<keyword evidence="4 7" id="KW-0812">Transmembrane</keyword>
<reference evidence="10" key="1">
    <citation type="journal article" date="2019" name="Int. J. Syst. Evol. Microbiol.">
        <title>The Global Catalogue of Microorganisms (GCM) 10K type strain sequencing project: providing services to taxonomists for standard genome sequencing and annotation.</title>
        <authorList>
            <consortium name="The Broad Institute Genomics Platform"/>
            <consortium name="The Broad Institute Genome Sequencing Center for Infectious Disease"/>
            <person name="Wu L."/>
            <person name="Ma J."/>
        </authorList>
    </citation>
    <scope>NUCLEOTIDE SEQUENCE [LARGE SCALE GENOMIC DNA]</scope>
    <source>
        <strain evidence="10">JCM 31405</strain>
    </source>
</reference>
<evidence type="ECO:0000256" key="4">
    <source>
        <dbReference type="ARBA" id="ARBA00022692"/>
    </source>
</evidence>